<dbReference type="Gene3D" id="3.60.15.10">
    <property type="entry name" value="Ribonuclease Z/Hydroxyacylglutathione hydrolase-like"/>
    <property type="match status" value="1"/>
</dbReference>
<dbReference type="VEuPathDB" id="TriTrypDB:ADEAN_000715800"/>
<dbReference type="PANTHER" id="PTHR15032">
    <property type="entry name" value="N-ACYL-PHOSPHATIDYLETHANOLAMINE-HYDROLYZING PHOSPHOLIPASE D"/>
    <property type="match status" value="1"/>
</dbReference>
<dbReference type="Proteomes" id="UP000515908">
    <property type="component" value="Chromosome 14"/>
</dbReference>
<keyword evidence="3" id="KW-1185">Reference proteome</keyword>
<dbReference type="PANTHER" id="PTHR15032:SF4">
    <property type="entry name" value="N-ACYL-PHOSPHATIDYLETHANOLAMINE-HYDROLYZING PHOSPHOLIPASE D"/>
    <property type="match status" value="1"/>
</dbReference>
<sequence length="391" mass="44979">MITLPFGSMWSNRSEDGTTFKNIGPIIPDETILDNVYWACNNCWRCLPGPPQEGYKEFGRKWYKPCNIKEKLQELRCDPATKENAHAFWIGHATTLLCLPSGTNVMFDPIFADRASPFSWAGPARRFPPSASFDQLPNVDIITISHNHYDHMCEKSLRRLYKQFPRVIFVTPLRLGETLIRWGIPASNIKQMDWWEEMLIKDVVVGCAPAHHWCQHFAFDRNEQLWSGWVIGWRPDGSGIPPYTRSEKGNIEPHYTTSLMTSDFVEGVVPGEPTVDWDSLTTYYFTGDTAFNEPMFHLIRRRFTRIDMAALPIGAYAPRWYMYNAHIDPENEAKVFNIIQCKDAFAVHWATFELADEPLDEPQALLEAAKAEEGIPEEKFRCIPIGTYVSF</sequence>
<evidence type="ECO:0000313" key="3">
    <source>
        <dbReference type="Proteomes" id="UP000515908"/>
    </source>
</evidence>
<reference evidence="2 3" key="1">
    <citation type="submission" date="2020-08" db="EMBL/GenBank/DDBJ databases">
        <authorList>
            <person name="Newling K."/>
            <person name="Davey J."/>
            <person name="Forrester S."/>
        </authorList>
    </citation>
    <scope>NUCLEOTIDE SEQUENCE [LARGE SCALE GENOMIC DNA]</scope>
    <source>
        <strain evidence="3">Crithidia deanei Carvalho (ATCC PRA-265)</strain>
    </source>
</reference>
<proteinExistence type="predicted"/>
<dbReference type="Pfam" id="PF12706">
    <property type="entry name" value="Lactamase_B_2"/>
    <property type="match status" value="2"/>
</dbReference>
<evidence type="ECO:0000313" key="2">
    <source>
        <dbReference type="EMBL" id="CAD2219649.1"/>
    </source>
</evidence>
<name>S9VF25_9TRYP</name>
<gene>
    <name evidence="2" type="ORF">ADEAN_000715800</name>
</gene>
<accession>S9VF25</accession>
<dbReference type="OrthoDB" id="332863at2759"/>
<dbReference type="SUPFAM" id="SSF56281">
    <property type="entry name" value="Metallo-hydrolase/oxidoreductase"/>
    <property type="match status" value="1"/>
</dbReference>
<dbReference type="GO" id="GO:0005737">
    <property type="term" value="C:cytoplasm"/>
    <property type="evidence" value="ECO:0007669"/>
    <property type="project" value="TreeGrafter"/>
</dbReference>
<evidence type="ECO:0000259" key="1">
    <source>
        <dbReference type="Pfam" id="PF12706"/>
    </source>
</evidence>
<organism evidence="2 3">
    <name type="scientific">Angomonas deanei</name>
    <dbReference type="NCBI Taxonomy" id="59799"/>
    <lineage>
        <taxon>Eukaryota</taxon>
        <taxon>Discoba</taxon>
        <taxon>Euglenozoa</taxon>
        <taxon>Kinetoplastea</taxon>
        <taxon>Metakinetoplastina</taxon>
        <taxon>Trypanosomatida</taxon>
        <taxon>Trypanosomatidae</taxon>
        <taxon>Strigomonadinae</taxon>
        <taxon>Angomonas</taxon>
    </lineage>
</organism>
<dbReference type="AlphaFoldDB" id="S9VF25"/>
<feature type="domain" description="Metallo-beta-lactamase" evidence="1">
    <location>
        <begin position="281"/>
        <end position="349"/>
    </location>
</feature>
<protein>
    <submittedName>
        <fullName evidence="2">Beta-lactamase superfamily domain containing protein, putative</fullName>
    </submittedName>
</protein>
<dbReference type="InterPro" id="IPR036866">
    <property type="entry name" value="RibonucZ/Hydroxyglut_hydro"/>
</dbReference>
<dbReference type="EMBL" id="LR877158">
    <property type="protein sequence ID" value="CAD2219649.1"/>
    <property type="molecule type" value="Genomic_DNA"/>
</dbReference>
<dbReference type="InterPro" id="IPR001279">
    <property type="entry name" value="Metallo-B-lactamas"/>
</dbReference>
<feature type="domain" description="Metallo-beta-lactamase" evidence="1">
    <location>
        <begin position="103"/>
        <end position="232"/>
    </location>
</feature>